<dbReference type="AlphaFoldDB" id="A0A3L6MZT7"/>
<evidence type="ECO:0000256" key="1">
    <source>
        <dbReference type="SAM" id="Phobius"/>
    </source>
</evidence>
<feature type="transmembrane region" description="Helical" evidence="1">
    <location>
        <begin position="209"/>
        <end position="230"/>
    </location>
</feature>
<feature type="transmembrane region" description="Helical" evidence="1">
    <location>
        <begin position="20"/>
        <end position="41"/>
    </location>
</feature>
<keyword evidence="1" id="KW-1133">Transmembrane helix</keyword>
<sequence length="235" mass="27605">MITLLPPDFHPQEVTEHDLIIASLAWGFTIGFGWLTTWTAIKQTTQFYRRHGTRAFCSAYIWMVWLELLVCLIFGVICFLHLLAYIPPSFAFYFTIVTTWAFQPRQVQFLLQIIVNRCSILLTDKKKAYRLMIGVAVLITAINISVYIIWIPAHLQISERYIWINEWWDRCEKVIYLLVDASLNLYFIHIVRADLVIYGLTKYKKLVHFNLFIIGFSLSMDLLIITMMSLKNKLV</sequence>
<feature type="transmembrane region" description="Helical" evidence="1">
    <location>
        <begin position="175"/>
        <end position="197"/>
    </location>
</feature>
<evidence type="ECO:0000313" key="2">
    <source>
        <dbReference type="EMBL" id="RKK09987.1"/>
    </source>
</evidence>
<dbReference type="EMBL" id="MRCU01000011">
    <property type="protein sequence ID" value="RKK09987.1"/>
    <property type="molecule type" value="Genomic_DNA"/>
</dbReference>
<evidence type="ECO:0000313" key="3">
    <source>
        <dbReference type="Proteomes" id="UP000270866"/>
    </source>
</evidence>
<protein>
    <submittedName>
        <fullName evidence="2">Uncharacterized protein</fullName>
    </submittedName>
</protein>
<feature type="transmembrane region" description="Helical" evidence="1">
    <location>
        <begin position="131"/>
        <end position="155"/>
    </location>
</feature>
<dbReference type="PANTHER" id="PTHR35179:SF1">
    <property type="entry name" value="INTEGRAL MEMBRANE PROTEIN"/>
    <property type="match status" value="1"/>
</dbReference>
<name>A0A3L6MZT7_FUSOX</name>
<comment type="caution">
    <text evidence="2">The sequence shown here is derived from an EMBL/GenBank/DDBJ whole genome shotgun (WGS) entry which is preliminary data.</text>
</comment>
<dbReference type="PANTHER" id="PTHR35179">
    <property type="entry name" value="PROTEIN CBG02620"/>
    <property type="match status" value="1"/>
</dbReference>
<reference evidence="2 3" key="1">
    <citation type="journal article" date="2018" name="Sci. Rep.">
        <title>Characterisation of pathogen-specific regions and novel effector candidates in Fusarium oxysporum f. sp. cepae.</title>
        <authorList>
            <person name="Armitage A.D."/>
            <person name="Taylor A."/>
            <person name="Sobczyk M.K."/>
            <person name="Baxter L."/>
            <person name="Greenfield B.P."/>
            <person name="Bates H.J."/>
            <person name="Wilson F."/>
            <person name="Jackson A.C."/>
            <person name="Ott S."/>
            <person name="Harrison R.J."/>
            <person name="Clarkson J.P."/>
        </authorList>
    </citation>
    <scope>NUCLEOTIDE SEQUENCE [LARGE SCALE GENOMIC DNA]</scope>
    <source>
        <strain evidence="2 3">FoC_Fus2</strain>
    </source>
</reference>
<proteinExistence type="predicted"/>
<organism evidence="2 3">
    <name type="scientific">Fusarium oxysporum f. sp. cepae</name>
    <dbReference type="NCBI Taxonomy" id="396571"/>
    <lineage>
        <taxon>Eukaryota</taxon>
        <taxon>Fungi</taxon>
        <taxon>Dikarya</taxon>
        <taxon>Ascomycota</taxon>
        <taxon>Pezizomycotina</taxon>
        <taxon>Sordariomycetes</taxon>
        <taxon>Hypocreomycetidae</taxon>
        <taxon>Hypocreales</taxon>
        <taxon>Nectriaceae</taxon>
        <taxon>Fusarium</taxon>
        <taxon>Fusarium oxysporum species complex</taxon>
    </lineage>
</organism>
<keyword evidence="1" id="KW-0812">Transmembrane</keyword>
<dbReference type="Proteomes" id="UP000270866">
    <property type="component" value="Unassembled WGS sequence"/>
</dbReference>
<accession>A0A3L6MZT7</accession>
<gene>
    <name evidence="2" type="ORF">BFJ65_g15290</name>
</gene>
<feature type="transmembrane region" description="Helical" evidence="1">
    <location>
        <begin position="62"/>
        <end position="84"/>
    </location>
</feature>
<keyword evidence="1" id="KW-0472">Membrane</keyword>